<dbReference type="GeneID" id="10534493"/>
<protein>
    <submittedName>
        <fullName evidence="2">Uncharacterized protein</fullName>
    </submittedName>
</protein>
<keyword evidence="3" id="KW-1185">Reference proteome</keyword>
<dbReference type="InParanoid" id="E3JWL2"/>
<feature type="region of interest" description="Disordered" evidence="1">
    <location>
        <begin position="1"/>
        <end position="21"/>
    </location>
</feature>
<evidence type="ECO:0000313" key="3">
    <source>
        <dbReference type="Proteomes" id="UP000008783"/>
    </source>
</evidence>
<reference evidence="3" key="2">
    <citation type="journal article" date="2011" name="Proc. Natl. Acad. Sci. U.S.A.">
        <title>Obligate biotrophy features unraveled by the genomic analysis of rust fungi.</title>
        <authorList>
            <person name="Duplessis S."/>
            <person name="Cuomo C.A."/>
            <person name="Lin Y.-C."/>
            <person name="Aerts A."/>
            <person name="Tisserant E."/>
            <person name="Veneault-Fourrey C."/>
            <person name="Joly D.L."/>
            <person name="Hacquard S."/>
            <person name="Amselem J."/>
            <person name="Cantarel B.L."/>
            <person name="Chiu R."/>
            <person name="Coutinho P.M."/>
            <person name="Feau N."/>
            <person name="Field M."/>
            <person name="Frey P."/>
            <person name="Gelhaye E."/>
            <person name="Goldberg J."/>
            <person name="Grabherr M.G."/>
            <person name="Kodira C.D."/>
            <person name="Kohler A."/>
            <person name="Kuees U."/>
            <person name="Lindquist E.A."/>
            <person name="Lucas S.M."/>
            <person name="Mago R."/>
            <person name="Mauceli E."/>
            <person name="Morin E."/>
            <person name="Murat C."/>
            <person name="Pangilinan J.L."/>
            <person name="Park R."/>
            <person name="Pearson M."/>
            <person name="Quesneville H."/>
            <person name="Rouhier N."/>
            <person name="Sakthikumar S."/>
            <person name="Salamov A.A."/>
            <person name="Schmutz J."/>
            <person name="Selles B."/>
            <person name="Shapiro H."/>
            <person name="Tanguay P."/>
            <person name="Tuskan G.A."/>
            <person name="Henrissat B."/>
            <person name="Van de Peer Y."/>
            <person name="Rouze P."/>
            <person name="Ellis J.G."/>
            <person name="Dodds P.N."/>
            <person name="Schein J.E."/>
            <person name="Zhong S."/>
            <person name="Hamelin R.C."/>
            <person name="Grigoriev I.V."/>
            <person name="Szabo L.J."/>
            <person name="Martin F."/>
        </authorList>
    </citation>
    <scope>NUCLEOTIDE SEQUENCE [LARGE SCALE GENOMIC DNA]</scope>
    <source>
        <strain evidence="3">CRL 75-36-700-3 / race SCCL</strain>
    </source>
</reference>
<evidence type="ECO:0000313" key="2">
    <source>
        <dbReference type="EMBL" id="EFP76437.2"/>
    </source>
</evidence>
<dbReference type="KEGG" id="pgr:PGTG_02878"/>
<dbReference type="HOGENOM" id="CLU_3015254_0_0_1"/>
<dbReference type="EMBL" id="DS178265">
    <property type="protein sequence ID" value="EFP76437.2"/>
    <property type="molecule type" value="Genomic_DNA"/>
</dbReference>
<proteinExistence type="predicted"/>
<organism evidence="2 3">
    <name type="scientific">Puccinia graminis f. sp. tritici (strain CRL 75-36-700-3 / race SCCL)</name>
    <name type="common">Black stem rust fungus</name>
    <dbReference type="NCBI Taxonomy" id="418459"/>
    <lineage>
        <taxon>Eukaryota</taxon>
        <taxon>Fungi</taxon>
        <taxon>Dikarya</taxon>
        <taxon>Basidiomycota</taxon>
        <taxon>Pucciniomycotina</taxon>
        <taxon>Pucciniomycetes</taxon>
        <taxon>Pucciniales</taxon>
        <taxon>Pucciniaceae</taxon>
        <taxon>Puccinia</taxon>
    </lineage>
</organism>
<sequence length="56" mass="6232">MPNFPSSPTPIRDDKDVSTRQTELHATNNFINPSQLHHLTSSTNSWMAGFTLSVCT</sequence>
<dbReference type="RefSeq" id="XP_003320856.2">
    <property type="nucleotide sequence ID" value="XM_003320808.2"/>
</dbReference>
<accession>E3JWL2</accession>
<name>E3JWL2_PUCGT</name>
<dbReference type="VEuPathDB" id="FungiDB:PGTG_02878"/>
<dbReference type="Proteomes" id="UP000008783">
    <property type="component" value="Unassembled WGS sequence"/>
</dbReference>
<dbReference type="AlphaFoldDB" id="E3JWL2"/>
<gene>
    <name evidence="2" type="ORF">PGTG_02878</name>
</gene>
<evidence type="ECO:0000256" key="1">
    <source>
        <dbReference type="SAM" id="MobiDB-lite"/>
    </source>
</evidence>
<reference key="1">
    <citation type="submission" date="2007-01" db="EMBL/GenBank/DDBJ databases">
        <title>The Genome Sequence of Puccinia graminis f. sp. tritici Strain CRL 75-36-700-3.</title>
        <authorList>
            <consortium name="The Broad Institute Genome Sequencing Platform"/>
            <person name="Birren B."/>
            <person name="Lander E."/>
            <person name="Galagan J."/>
            <person name="Nusbaum C."/>
            <person name="Devon K."/>
            <person name="Cuomo C."/>
            <person name="Jaffe D."/>
            <person name="Butler J."/>
            <person name="Alvarez P."/>
            <person name="Gnerre S."/>
            <person name="Grabherr M."/>
            <person name="Mauceli E."/>
            <person name="Brockman W."/>
            <person name="Young S."/>
            <person name="LaButti K."/>
            <person name="Sykes S."/>
            <person name="DeCaprio D."/>
            <person name="Crawford M."/>
            <person name="Koehrsen M."/>
            <person name="Engels R."/>
            <person name="Montgomery P."/>
            <person name="Pearson M."/>
            <person name="Howarth C."/>
            <person name="Larson L."/>
            <person name="White J."/>
            <person name="Zeng Q."/>
            <person name="Kodira C."/>
            <person name="Yandava C."/>
            <person name="Alvarado L."/>
            <person name="O'Leary S."/>
            <person name="Szabo L."/>
            <person name="Dean R."/>
            <person name="Schein J."/>
        </authorList>
    </citation>
    <scope>NUCLEOTIDE SEQUENCE</scope>
    <source>
        <strain>CRL 75-36-700-3</strain>
    </source>
</reference>